<keyword evidence="3 12" id="KW-0808">Transferase</keyword>
<feature type="domain" description="MannoseP isomerase/GMP-like beta-helix" evidence="11">
    <location>
        <begin position="309"/>
        <end position="358"/>
    </location>
</feature>
<organism evidence="12 13">
    <name type="scientific">Vineibacter terrae</name>
    <dbReference type="NCBI Taxonomy" id="2586908"/>
    <lineage>
        <taxon>Bacteria</taxon>
        <taxon>Pseudomonadati</taxon>
        <taxon>Pseudomonadota</taxon>
        <taxon>Alphaproteobacteria</taxon>
        <taxon>Hyphomicrobiales</taxon>
        <taxon>Vineibacter</taxon>
    </lineage>
</organism>
<evidence type="ECO:0000313" key="13">
    <source>
        <dbReference type="Proteomes" id="UP000321638"/>
    </source>
</evidence>
<dbReference type="GO" id="GO:0004475">
    <property type="term" value="F:mannose-1-phosphate guanylyltransferase (GTP) activity"/>
    <property type="evidence" value="ECO:0007669"/>
    <property type="project" value="UniProtKB-EC"/>
</dbReference>
<dbReference type="InterPro" id="IPR014710">
    <property type="entry name" value="RmlC-like_jellyroll"/>
</dbReference>
<sequence>MADSVAPSSLIQPIILSGGSGTRLWPLSREAYPKQFLPLTGERTLLQQTAARVADRSQFLPPMVVCNAEHRFIVAEQLRQIGIEPAGIVLEPAARNTAPAVAVGALMAGAADPQRPILVLPSDHSIRRPDLFQAAVRSGLAATTAGSFVTFGIKPNAPETGYGYIQVGQPLAGVPDVHAVARFVEKPDAARAQQFLDQGGYCWNGGIFLMRSDLYLAELKRLEPAMLEACAAAFQAAKRDLDFIRLDAAAFARSPNKSIDYAVMEHTAHAAIVPVDMGWSDVGSWEALLMESPRDDNGNVAIGDVLADDMRGCYVHAESGVMVATLGVEDLVIVATTDAMLVARRDRSQDVKRIVEKLKAAGRSESSTHLKVFRPWGYYETIDAGDRHQVKHISVLPGRALSLQKHHKRAEHWVIVRGVARVTRGNDMFELYENQSTYIPLGIRHRLENPGEEPLHLIEVQSGSYLGEDDIVRFEDNYGRN</sequence>
<dbReference type="Gene3D" id="3.90.550.10">
    <property type="entry name" value="Spore Coat Polysaccharide Biosynthesis Protein SpsA, Chain A"/>
    <property type="match status" value="1"/>
</dbReference>
<dbReference type="SUPFAM" id="SSF53448">
    <property type="entry name" value="Nucleotide-diphospho-sugar transferases"/>
    <property type="match status" value="1"/>
</dbReference>
<dbReference type="InterPro" id="IPR051161">
    <property type="entry name" value="Mannose-6P_isomerase_type2"/>
</dbReference>
<keyword evidence="5" id="KW-0547">Nucleotide-binding</keyword>
<evidence type="ECO:0000256" key="6">
    <source>
        <dbReference type="ARBA" id="ARBA00023134"/>
    </source>
</evidence>
<dbReference type="FunFam" id="3.90.550.10:FF:000046">
    <property type="entry name" value="Mannose-1-phosphate guanylyltransferase (GDP)"/>
    <property type="match status" value="1"/>
</dbReference>
<dbReference type="Proteomes" id="UP000321638">
    <property type="component" value="Unassembled WGS sequence"/>
</dbReference>
<feature type="domain" description="Mannose-6-phosphate isomerase type II C-terminal" evidence="10">
    <location>
        <begin position="362"/>
        <end position="476"/>
    </location>
</feature>
<keyword evidence="12" id="KW-0413">Isomerase</keyword>
<protein>
    <recommendedName>
        <fullName evidence="2">mannose-1-phosphate guanylyltransferase</fullName>
        <ecNumber evidence="2">2.7.7.13</ecNumber>
    </recommendedName>
</protein>
<dbReference type="Gene3D" id="2.60.120.10">
    <property type="entry name" value="Jelly Rolls"/>
    <property type="match status" value="1"/>
</dbReference>
<dbReference type="EMBL" id="VDUZ01000076">
    <property type="protein sequence ID" value="TXL69614.1"/>
    <property type="molecule type" value="Genomic_DNA"/>
</dbReference>
<comment type="caution">
    <text evidence="12">The sequence shown here is derived from an EMBL/GenBank/DDBJ whole genome shotgun (WGS) entry which is preliminary data.</text>
</comment>
<dbReference type="InterPro" id="IPR054566">
    <property type="entry name" value="ManC/GMP-like_b-helix"/>
</dbReference>
<dbReference type="OrthoDB" id="9806359at2"/>
<comment type="catalytic activity">
    <reaction evidence="7">
        <text>alpha-D-mannose 1-phosphate + GTP + H(+) = GDP-alpha-D-mannose + diphosphate</text>
        <dbReference type="Rhea" id="RHEA:15229"/>
        <dbReference type="ChEBI" id="CHEBI:15378"/>
        <dbReference type="ChEBI" id="CHEBI:33019"/>
        <dbReference type="ChEBI" id="CHEBI:37565"/>
        <dbReference type="ChEBI" id="CHEBI:57527"/>
        <dbReference type="ChEBI" id="CHEBI:58409"/>
        <dbReference type="EC" id="2.7.7.13"/>
    </reaction>
</comment>
<reference evidence="12 13" key="1">
    <citation type="submission" date="2019-06" db="EMBL/GenBank/DDBJ databases">
        <title>New taxonomy in bacterial strain CC-CFT640, isolated from vineyard.</title>
        <authorList>
            <person name="Lin S.-Y."/>
            <person name="Tsai C.-F."/>
            <person name="Young C.-C."/>
        </authorList>
    </citation>
    <scope>NUCLEOTIDE SEQUENCE [LARGE SCALE GENOMIC DNA]</scope>
    <source>
        <strain evidence="12 13">CC-CFT640</strain>
    </source>
</reference>
<dbReference type="GO" id="GO:0005525">
    <property type="term" value="F:GTP binding"/>
    <property type="evidence" value="ECO:0007669"/>
    <property type="project" value="UniProtKB-KW"/>
</dbReference>
<dbReference type="PANTHER" id="PTHR46390:SF1">
    <property type="entry name" value="MANNOSE-1-PHOSPHATE GUANYLYLTRANSFERASE"/>
    <property type="match status" value="1"/>
</dbReference>
<feature type="domain" description="Nucleotidyl transferase" evidence="9">
    <location>
        <begin position="13"/>
        <end position="292"/>
    </location>
</feature>
<keyword evidence="6" id="KW-0342">GTP-binding</keyword>
<dbReference type="InterPro" id="IPR049577">
    <property type="entry name" value="GMPP_N"/>
</dbReference>
<dbReference type="GO" id="GO:0016853">
    <property type="term" value="F:isomerase activity"/>
    <property type="evidence" value="ECO:0007669"/>
    <property type="project" value="UniProtKB-KW"/>
</dbReference>
<dbReference type="CDD" id="cd02509">
    <property type="entry name" value="GDP-M1P_Guanylyltransferase"/>
    <property type="match status" value="1"/>
</dbReference>
<dbReference type="CDD" id="cd02213">
    <property type="entry name" value="cupin_PMI_typeII_C"/>
    <property type="match status" value="1"/>
</dbReference>
<dbReference type="InterPro" id="IPR001538">
    <property type="entry name" value="Man6P_isomerase-2_C"/>
</dbReference>
<evidence type="ECO:0000313" key="12">
    <source>
        <dbReference type="EMBL" id="TXL69614.1"/>
    </source>
</evidence>
<evidence type="ECO:0000256" key="8">
    <source>
        <dbReference type="RuleBase" id="RU004190"/>
    </source>
</evidence>
<accession>A0A5C8P7C3</accession>
<dbReference type="NCBIfam" id="TIGR01479">
    <property type="entry name" value="GMP_PMI"/>
    <property type="match status" value="1"/>
</dbReference>
<dbReference type="FunFam" id="2.60.120.10:FF:000032">
    <property type="entry name" value="Mannose-1-phosphate guanylyltransferase/mannose-6-phosphate isomerase"/>
    <property type="match status" value="1"/>
</dbReference>
<dbReference type="GO" id="GO:0009298">
    <property type="term" value="P:GDP-mannose biosynthetic process"/>
    <property type="evidence" value="ECO:0007669"/>
    <property type="project" value="TreeGrafter"/>
</dbReference>
<evidence type="ECO:0000256" key="1">
    <source>
        <dbReference type="ARBA" id="ARBA00006115"/>
    </source>
</evidence>
<evidence type="ECO:0000256" key="2">
    <source>
        <dbReference type="ARBA" id="ARBA00012387"/>
    </source>
</evidence>
<keyword evidence="13" id="KW-1185">Reference proteome</keyword>
<gene>
    <name evidence="12" type="ORF">FHP25_38120</name>
</gene>
<dbReference type="AlphaFoldDB" id="A0A5C8P7C3"/>
<keyword evidence="4 12" id="KW-0548">Nucleotidyltransferase</keyword>
<dbReference type="Pfam" id="PF22640">
    <property type="entry name" value="ManC_GMP_beta-helix"/>
    <property type="match status" value="1"/>
</dbReference>
<evidence type="ECO:0000259" key="11">
    <source>
        <dbReference type="Pfam" id="PF22640"/>
    </source>
</evidence>
<name>A0A5C8P7C3_9HYPH</name>
<dbReference type="Pfam" id="PF00483">
    <property type="entry name" value="NTP_transferase"/>
    <property type="match status" value="1"/>
</dbReference>
<evidence type="ECO:0000259" key="9">
    <source>
        <dbReference type="Pfam" id="PF00483"/>
    </source>
</evidence>
<dbReference type="GO" id="GO:0000271">
    <property type="term" value="P:polysaccharide biosynthetic process"/>
    <property type="evidence" value="ECO:0007669"/>
    <property type="project" value="InterPro"/>
</dbReference>
<dbReference type="InterPro" id="IPR029044">
    <property type="entry name" value="Nucleotide-diphossugar_trans"/>
</dbReference>
<comment type="similarity">
    <text evidence="1 8">Belongs to the mannose-6-phosphate isomerase type 2 family.</text>
</comment>
<dbReference type="EC" id="2.7.7.13" evidence="2"/>
<evidence type="ECO:0000259" key="10">
    <source>
        <dbReference type="Pfam" id="PF01050"/>
    </source>
</evidence>
<dbReference type="Pfam" id="PF01050">
    <property type="entry name" value="MannoseP_isomer"/>
    <property type="match status" value="1"/>
</dbReference>
<proteinExistence type="inferred from homology"/>
<dbReference type="InterPro" id="IPR006375">
    <property type="entry name" value="Man1P_GuaTrfase/Man6P_Isoase"/>
</dbReference>
<evidence type="ECO:0000256" key="5">
    <source>
        <dbReference type="ARBA" id="ARBA00022741"/>
    </source>
</evidence>
<dbReference type="PANTHER" id="PTHR46390">
    <property type="entry name" value="MANNOSE-1-PHOSPHATE GUANYLYLTRANSFERASE"/>
    <property type="match status" value="1"/>
</dbReference>
<evidence type="ECO:0000256" key="4">
    <source>
        <dbReference type="ARBA" id="ARBA00022695"/>
    </source>
</evidence>
<evidence type="ECO:0000256" key="3">
    <source>
        <dbReference type="ARBA" id="ARBA00022679"/>
    </source>
</evidence>
<dbReference type="SUPFAM" id="SSF51182">
    <property type="entry name" value="RmlC-like cupins"/>
    <property type="match status" value="1"/>
</dbReference>
<dbReference type="InterPro" id="IPR011051">
    <property type="entry name" value="RmlC_Cupin_sf"/>
</dbReference>
<dbReference type="RefSeq" id="WP_147852261.1">
    <property type="nucleotide sequence ID" value="NZ_VDUZ01000076.1"/>
</dbReference>
<evidence type="ECO:0000256" key="7">
    <source>
        <dbReference type="ARBA" id="ARBA00047343"/>
    </source>
</evidence>
<dbReference type="InterPro" id="IPR005835">
    <property type="entry name" value="NTP_transferase_dom"/>
</dbReference>